<sequence>MGLMFSHLVVVFAGFFPVAGACHVVDLDVTDLYEGRFLQRAQVRWAVLLIKNDGVARIDHGEVDEVEIRDGDCARRRGPRFDPYPVLRGATLHPYPIHPLLLHVLPQTPDADPVPGPTCHVLDEHFAQLVPRPYERVEDLDVMPPGDVEAVRVDAVSRGRDCEALEGNVEAGDAVGVPVLAGDVLDELVGPARRPEMVRWIGALFRPDKRAWLSLQSPSGIKT</sequence>
<feature type="signal peptide" evidence="1">
    <location>
        <begin position="1"/>
        <end position="21"/>
    </location>
</feature>
<evidence type="ECO:0000313" key="3">
    <source>
        <dbReference type="Proteomes" id="UP000298416"/>
    </source>
</evidence>
<gene>
    <name evidence="2" type="ORF">SASPL_153181</name>
</gene>
<evidence type="ECO:0008006" key="4">
    <source>
        <dbReference type="Google" id="ProtNLM"/>
    </source>
</evidence>
<evidence type="ECO:0000256" key="1">
    <source>
        <dbReference type="SAM" id="SignalP"/>
    </source>
</evidence>
<proteinExistence type="predicted"/>
<keyword evidence="1" id="KW-0732">Signal</keyword>
<keyword evidence="3" id="KW-1185">Reference proteome</keyword>
<dbReference type="Proteomes" id="UP000298416">
    <property type="component" value="Unassembled WGS sequence"/>
</dbReference>
<reference evidence="2" key="1">
    <citation type="submission" date="2018-01" db="EMBL/GenBank/DDBJ databases">
        <authorList>
            <person name="Mao J.F."/>
        </authorList>
    </citation>
    <scope>NUCLEOTIDE SEQUENCE</scope>
    <source>
        <strain evidence="2">Huo1</strain>
        <tissue evidence="2">Leaf</tissue>
    </source>
</reference>
<name>A0A8X8W538_SALSN</name>
<evidence type="ECO:0000313" key="2">
    <source>
        <dbReference type="EMBL" id="KAG6387984.1"/>
    </source>
</evidence>
<comment type="caution">
    <text evidence="2">The sequence shown here is derived from an EMBL/GenBank/DDBJ whole genome shotgun (WGS) entry which is preliminary data.</text>
</comment>
<protein>
    <recommendedName>
        <fullName evidence="4">Secreted protein</fullName>
    </recommendedName>
</protein>
<feature type="chain" id="PRO_5036460567" description="Secreted protein" evidence="1">
    <location>
        <begin position="22"/>
        <end position="223"/>
    </location>
</feature>
<organism evidence="2">
    <name type="scientific">Salvia splendens</name>
    <name type="common">Scarlet sage</name>
    <dbReference type="NCBI Taxonomy" id="180675"/>
    <lineage>
        <taxon>Eukaryota</taxon>
        <taxon>Viridiplantae</taxon>
        <taxon>Streptophyta</taxon>
        <taxon>Embryophyta</taxon>
        <taxon>Tracheophyta</taxon>
        <taxon>Spermatophyta</taxon>
        <taxon>Magnoliopsida</taxon>
        <taxon>eudicotyledons</taxon>
        <taxon>Gunneridae</taxon>
        <taxon>Pentapetalae</taxon>
        <taxon>asterids</taxon>
        <taxon>lamiids</taxon>
        <taxon>Lamiales</taxon>
        <taxon>Lamiaceae</taxon>
        <taxon>Nepetoideae</taxon>
        <taxon>Mentheae</taxon>
        <taxon>Salviinae</taxon>
        <taxon>Salvia</taxon>
        <taxon>Salvia subgen. Calosphace</taxon>
        <taxon>core Calosphace</taxon>
    </lineage>
</organism>
<accession>A0A8X8W538</accession>
<dbReference type="EMBL" id="PNBA02000021">
    <property type="protein sequence ID" value="KAG6387984.1"/>
    <property type="molecule type" value="Genomic_DNA"/>
</dbReference>
<dbReference type="AlphaFoldDB" id="A0A8X8W538"/>
<reference evidence="2" key="2">
    <citation type="submission" date="2020-08" db="EMBL/GenBank/DDBJ databases">
        <title>Plant Genome Project.</title>
        <authorList>
            <person name="Zhang R.-G."/>
        </authorList>
    </citation>
    <scope>NUCLEOTIDE SEQUENCE</scope>
    <source>
        <strain evidence="2">Huo1</strain>
        <tissue evidence="2">Leaf</tissue>
    </source>
</reference>